<dbReference type="CDD" id="cd07812">
    <property type="entry name" value="SRPBCC"/>
    <property type="match status" value="1"/>
</dbReference>
<dbReference type="SUPFAM" id="SSF55961">
    <property type="entry name" value="Bet v1-like"/>
    <property type="match status" value="1"/>
</dbReference>
<reference evidence="1 2" key="1">
    <citation type="submission" date="2017-10" db="EMBL/GenBank/DDBJ databases">
        <title>The draft genome sequence of Williamsia sp. BULT 1.1 isolated from the semi-arid grassland soils from South Africa.</title>
        <authorList>
            <person name="Kabwe M.H."/>
            <person name="Govender N."/>
            <person name="Mutseka Lunga P."/>
            <person name="Vikram S."/>
            <person name="Makhalanyane T.P."/>
        </authorList>
    </citation>
    <scope>NUCLEOTIDE SEQUENCE [LARGE SCALE GENOMIC DNA]</scope>
    <source>
        <strain evidence="1 2">BULT 1.1</strain>
    </source>
</reference>
<dbReference type="InterPro" id="IPR019587">
    <property type="entry name" value="Polyketide_cyclase/dehydratase"/>
</dbReference>
<proteinExistence type="predicted"/>
<dbReference type="AlphaFoldDB" id="A0A2G3PRW6"/>
<evidence type="ECO:0000313" key="2">
    <source>
        <dbReference type="Proteomes" id="UP000225108"/>
    </source>
</evidence>
<dbReference type="Proteomes" id="UP000225108">
    <property type="component" value="Unassembled WGS sequence"/>
</dbReference>
<comment type="caution">
    <text evidence="1">The sequence shown here is derived from an EMBL/GenBank/DDBJ whole genome shotgun (WGS) entry which is preliminary data.</text>
</comment>
<organism evidence="1 2">
    <name type="scientific">Williamsia marianensis</name>
    <dbReference type="NCBI Taxonomy" id="85044"/>
    <lineage>
        <taxon>Bacteria</taxon>
        <taxon>Bacillati</taxon>
        <taxon>Actinomycetota</taxon>
        <taxon>Actinomycetes</taxon>
        <taxon>Mycobacteriales</taxon>
        <taxon>Nocardiaceae</taxon>
        <taxon>Williamsia</taxon>
    </lineage>
</organism>
<dbReference type="InterPro" id="IPR023393">
    <property type="entry name" value="START-like_dom_sf"/>
</dbReference>
<dbReference type="EMBL" id="PEBD01000004">
    <property type="protein sequence ID" value="PHV68544.1"/>
    <property type="molecule type" value="Genomic_DNA"/>
</dbReference>
<dbReference type="Gene3D" id="3.30.530.20">
    <property type="match status" value="1"/>
</dbReference>
<protein>
    <submittedName>
        <fullName evidence="1">Toxin</fullName>
    </submittedName>
</protein>
<dbReference type="Pfam" id="PF10604">
    <property type="entry name" value="Polyketide_cyc2"/>
    <property type="match status" value="1"/>
</dbReference>
<evidence type="ECO:0000313" key="1">
    <source>
        <dbReference type="EMBL" id="PHV68544.1"/>
    </source>
</evidence>
<gene>
    <name evidence="1" type="ORF">CSW57_04895</name>
</gene>
<sequence>MAKVKDSIDVNQSPEDAWAHVLDLSRYGEWLTLHDGWRSELPSPEEIQKGTKVSSVIGAKNAKLRFDWVVDAFDPPRKVDLKGDGKGGVTVTLTLMVEPAKGGSKVGLEVNLTGSPMMSLIIRSTAKVLKGEINQSLKNFRDLYS</sequence>
<name>A0A2G3PRW6_WILMA</name>
<dbReference type="RefSeq" id="WP_099381667.1">
    <property type="nucleotide sequence ID" value="NZ_PEBD01000004.1"/>
</dbReference>
<accession>A0A2G3PRW6</accession>